<proteinExistence type="inferred from homology"/>
<reference evidence="7 8" key="1">
    <citation type="journal article" date="2017" name="Nature">
        <title>The Apostasia genome and the evolution of orchids.</title>
        <authorList>
            <person name="Zhang G.Q."/>
            <person name="Liu K.W."/>
            <person name="Li Z."/>
            <person name="Lohaus R."/>
            <person name="Hsiao Y.Y."/>
            <person name="Niu S.C."/>
            <person name="Wang J.Y."/>
            <person name="Lin Y.C."/>
            <person name="Xu Q."/>
            <person name="Chen L.J."/>
            <person name="Yoshida K."/>
            <person name="Fujiwara S."/>
            <person name="Wang Z.W."/>
            <person name="Zhang Y.Q."/>
            <person name="Mitsuda N."/>
            <person name="Wang M."/>
            <person name="Liu G.H."/>
            <person name="Pecoraro L."/>
            <person name="Huang H.X."/>
            <person name="Xiao X.J."/>
            <person name="Lin M."/>
            <person name="Wu X.Y."/>
            <person name="Wu W.L."/>
            <person name="Chen Y.Y."/>
            <person name="Chang S.B."/>
            <person name="Sakamoto S."/>
            <person name="Ohme-Takagi M."/>
            <person name="Yagi M."/>
            <person name="Zeng S.J."/>
            <person name="Shen C.Y."/>
            <person name="Yeh C.M."/>
            <person name="Luo Y.B."/>
            <person name="Tsai W.C."/>
            <person name="Van de Peer Y."/>
            <person name="Liu Z.J."/>
        </authorList>
    </citation>
    <scope>NUCLEOTIDE SEQUENCE [LARGE SCALE GENOMIC DNA]</scope>
    <source>
        <strain evidence="8">cv. Shenzhen</strain>
        <tissue evidence="7">Stem</tissue>
    </source>
</reference>
<dbReference type="PANTHER" id="PTHR32227">
    <property type="entry name" value="GLUCAN ENDO-1,3-BETA-GLUCOSIDASE BG1-RELATED-RELATED"/>
    <property type="match status" value="1"/>
</dbReference>
<keyword evidence="8" id="KW-1185">Reference proteome</keyword>
<dbReference type="OrthoDB" id="941679at2759"/>
<organism evidence="7 8">
    <name type="scientific">Apostasia shenzhenica</name>
    <dbReference type="NCBI Taxonomy" id="1088818"/>
    <lineage>
        <taxon>Eukaryota</taxon>
        <taxon>Viridiplantae</taxon>
        <taxon>Streptophyta</taxon>
        <taxon>Embryophyta</taxon>
        <taxon>Tracheophyta</taxon>
        <taxon>Spermatophyta</taxon>
        <taxon>Magnoliopsida</taxon>
        <taxon>Liliopsida</taxon>
        <taxon>Asparagales</taxon>
        <taxon>Orchidaceae</taxon>
        <taxon>Apostasioideae</taxon>
        <taxon>Apostasia</taxon>
    </lineage>
</organism>
<dbReference type="GO" id="GO:0042973">
    <property type="term" value="F:glucan endo-1,3-beta-D-glucosidase activity"/>
    <property type="evidence" value="ECO:0007669"/>
    <property type="project" value="UniProtKB-ARBA"/>
</dbReference>
<protein>
    <recommendedName>
        <fullName evidence="9">Glucan endo-1,3-beta-glucosidase GVI</fullName>
    </recommendedName>
</protein>
<evidence type="ECO:0000313" key="7">
    <source>
        <dbReference type="EMBL" id="PKA61769.1"/>
    </source>
</evidence>
<evidence type="ECO:0000256" key="6">
    <source>
        <dbReference type="SAM" id="SignalP"/>
    </source>
</evidence>
<dbReference type="SUPFAM" id="SSF51445">
    <property type="entry name" value="(Trans)glycosidases"/>
    <property type="match status" value="1"/>
</dbReference>
<evidence type="ECO:0000256" key="4">
    <source>
        <dbReference type="RuleBase" id="RU004335"/>
    </source>
</evidence>
<name>A0A2I0B1U8_9ASPA</name>
<evidence type="ECO:0000256" key="5">
    <source>
        <dbReference type="RuleBase" id="RU004336"/>
    </source>
</evidence>
<evidence type="ECO:0000256" key="1">
    <source>
        <dbReference type="ARBA" id="ARBA00008773"/>
    </source>
</evidence>
<accession>A0A2I0B1U8</accession>
<feature type="signal peptide" evidence="6">
    <location>
        <begin position="1"/>
        <end position="25"/>
    </location>
</feature>
<dbReference type="InterPro" id="IPR017853">
    <property type="entry name" value="GH"/>
</dbReference>
<sequence length="341" mass="36282">MDRGLLLSAFALLFSSLGFLAGAQGIGVNYGMLGDNLPSPANVITLYKSRNITKLRLFHPDAGALAALRNSGISLILGTYNQDLPRLASDPSFAASWVQTNVLPYANSVSFRCIAVGNEVIPGDLASYVLPAAHNLDSALRAAGFSIPVTTAVSTQVLNPSYPPSRGAFSGNSSPVMAPLVAFLAARNSPLLVNVYPYFAFAGNEADVRLDYALFTAGGKVVSDGELGYWNLFDAMVDAVYAAVERVGGGGEGVEVVVSETGWPSGGGGPAATVENARTYNNRLVDHVGRREGTPRRPGREMEVYLFAMFNENLKPEGTERNFGLFQPDMSEVYHVDFSAN</sequence>
<dbReference type="FunFam" id="3.20.20.80:FF:000010">
    <property type="entry name" value="glucan endo-1,3-beta-glucosidase, basic"/>
    <property type="match status" value="1"/>
</dbReference>
<evidence type="ECO:0000313" key="8">
    <source>
        <dbReference type="Proteomes" id="UP000236161"/>
    </source>
</evidence>
<dbReference type="GO" id="GO:0005975">
    <property type="term" value="P:carbohydrate metabolic process"/>
    <property type="evidence" value="ECO:0007669"/>
    <property type="project" value="InterPro"/>
</dbReference>
<comment type="similarity">
    <text evidence="1 4">Belongs to the glycosyl hydrolase 17 family.</text>
</comment>
<dbReference type="Pfam" id="PF00332">
    <property type="entry name" value="Glyco_hydro_17"/>
    <property type="match status" value="1"/>
</dbReference>
<feature type="chain" id="PRO_5014188901" description="Glucan endo-1,3-beta-glucosidase GVI" evidence="6">
    <location>
        <begin position="26"/>
        <end position="341"/>
    </location>
</feature>
<dbReference type="EMBL" id="KZ451923">
    <property type="protein sequence ID" value="PKA61769.1"/>
    <property type="molecule type" value="Genomic_DNA"/>
</dbReference>
<evidence type="ECO:0000256" key="3">
    <source>
        <dbReference type="ARBA" id="ARBA00023295"/>
    </source>
</evidence>
<dbReference type="InterPro" id="IPR044965">
    <property type="entry name" value="Glyco_hydro_17_plant"/>
</dbReference>
<keyword evidence="3 5" id="KW-0326">Glycosidase</keyword>
<dbReference type="AlphaFoldDB" id="A0A2I0B1U8"/>
<dbReference type="Gene3D" id="3.20.20.80">
    <property type="entry name" value="Glycosidases"/>
    <property type="match status" value="1"/>
</dbReference>
<keyword evidence="6" id="KW-0732">Signal</keyword>
<evidence type="ECO:0008006" key="9">
    <source>
        <dbReference type="Google" id="ProtNLM"/>
    </source>
</evidence>
<keyword evidence="2 5" id="KW-0378">Hydrolase</keyword>
<dbReference type="Proteomes" id="UP000236161">
    <property type="component" value="Unassembled WGS sequence"/>
</dbReference>
<dbReference type="STRING" id="1088818.A0A2I0B1U8"/>
<evidence type="ECO:0000256" key="2">
    <source>
        <dbReference type="ARBA" id="ARBA00022801"/>
    </source>
</evidence>
<dbReference type="InterPro" id="IPR000490">
    <property type="entry name" value="Glyco_hydro_17"/>
</dbReference>
<dbReference type="PROSITE" id="PS00587">
    <property type="entry name" value="GLYCOSYL_HYDROL_F17"/>
    <property type="match status" value="1"/>
</dbReference>
<gene>
    <name evidence="7" type="ORF">AXF42_Ash008600</name>
</gene>